<name>A0A518CV38_9BACT</name>
<dbReference type="EMBL" id="CP036290">
    <property type="protein sequence ID" value="QDU83096.1"/>
    <property type="molecule type" value="Genomic_DNA"/>
</dbReference>
<evidence type="ECO:0000313" key="3">
    <source>
        <dbReference type="Proteomes" id="UP000319342"/>
    </source>
</evidence>
<feature type="chain" id="PRO_5022011055" evidence="1">
    <location>
        <begin position="20"/>
        <end position="199"/>
    </location>
</feature>
<evidence type="ECO:0000313" key="2">
    <source>
        <dbReference type="EMBL" id="QDU83096.1"/>
    </source>
</evidence>
<dbReference type="AlphaFoldDB" id="A0A518CV38"/>
<keyword evidence="1" id="KW-0732">Signal</keyword>
<dbReference type="Proteomes" id="UP000319342">
    <property type="component" value="Chromosome"/>
</dbReference>
<reference evidence="2 3" key="1">
    <citation type="submission" date="2019-02" db="EMBL/GenBank/DDBJ databases">
        <title>Deep-cultivation of Planctomycetes and their phenomic and genomic characterization uncovers novel biology.</title>
        <authorList>
            <person name="Wiegand S."/>
            <person name="Jogler M."/>
            <person name="Boedeker C."/>
            <person name="Pinto D."/>
            <person name="Vollmers J."/>
            <person name="Rivas-Marin E."/>
            <person name="Kohn T."/>
            <person name="Peeters S.H."/>
            <person name="Heuer A."/>
            <person name="Rast P."/>
            <person name="Oberbeckmann S."/>
            <person name="Bunk B."/>
            <person name="Jeske O."/>
            <person name="Meyerdierks A."/>
            <person name="Storesund J.E."/>
            <person name="Kallscheuer N."/>
            <person name="Luecker S."/>
            <person name="Lage O.M."/>
            <person name="Pohl T."/>
            <person name="Merkel B.J."/>
            <person name="Hornburger P."/>
            <person name="Mueller R.-W."/>
            <person name="Bruemmer F."/>
            <person name="Labrenz M."/>
            <person name="Spormann A.M."/>
            <person name="Op den Camp H."/>
            <person name="Overmann J."/>
            <person name="Amann R."/>
            <person name="Jetten M.S.M."/>
            <person name="Mascher T."/>
            <person name="Medema M.H."/>
            <person name="Devos D.P."/>
            <person name="Kaster A.-K."/>
            <person name="Ovreas L."/>
            <person name="Rohde M."/>
            <person name="Galperin M.Y."/>
            <person name="Jogler C."/>
        </authorList>
    </citation>
    <scope>NUCLEOTIDE SEQUENCE [LARGE SCALE GENOMIC DNA]</scope>
    <source>
        <strain evidence="2 3">Pla163</strain>
    </source>
</reference>
<keyword evidence="3" id="KW-1185">Reference proteome</keyword>
<feature type="signal peptide" evidence="1">
    <location>
        <begin position="1"/>
        <end position="19"/>
    </location>
</feature>
<evidence type="ECO:0000256" key="1">
    <source>
        <dbReference type="SAM" id="SignalP"/>
    </source>
</evidence>
<organism evidence="2 3">
    <name type="scientific">Rohdeia mirabilis</name>
    <dbReference type="NCBI Taxonomy" id="2528008"/>
    <lineage>
        <taxon>Bacteria</taxon>
        <taxon>Pseudomonadati</taxon>
        <taxon>Planctomycetota</taxon>
        <taxon>Planctomycetia</taxon>
        <taxon>Planctomycetia incertae sedis</taxon>
        <taxon>Rohdeia</taxon>
    </lineage>
</organism>
<proteinExistence type="predicted"/>
<gene>
    <name evidence="2" type="ORF">Pla163_01920</name>
</gene>
<dbReference type="RefSeq" id="WP_145182191.1">
    <property type="nucleotide sequence ID" value="NZ_CP036290.1"/>
</dbReference>
<sequence precursor="true">MRLRLAPLVAAALSTVAVAAATTTAVTSSFDSAPAGVPIVATSVPLPQVALDPHLPLPAGRLGGSFGPTADDLLNGSLVVTEEKQMRLVWRGLFRVPFDASLFDFQNEAVILVGGGALQTASFSISAVERVDAEYAGFLFLPSGPSTETDPFLSVTATTVFGGIQPFPTPPATYRVAAVAIDRALLDDVVVHRTAIFAP</sequence>
<accession>A0A518CV38</accession>
<protein>
    <submittedName>
        <fullName evidence="2">Uncharacterized protein</fullName>
    </submittedName>
</protein>